<evidence type="ECO:0000313" key="4">
    <source>
        <dbReference type="Proteomes" id="UP000680638"/>
    </source>
</evidence>
<evidence type="ECO:0008006" key="5">
    <source>
        <dbReference type="Google" id="ProtNLM"/>
    </source>
</evidence>
<evidence type="ECO:0000256" key="1">
    <source>
        <dbReference type="SAM" id="MobiDB-lite"/>
    </source>
</evidence>
<sequence>MKKTFKISSIVLALAVAVSLSGCGGKQEAQTIAPGTSGEQKDQNTPPEIGIIPGTDLKEGAGHNAGQRQNEDDAGTAGEGVKPPSTDPNSEPVASRPQKSPQAMGDPSSGDSKSAASEDGAAARPGETMLEVTVEGSKEQRPAKLAQAEGYSLYVPEHLSFDPAKHLIYMNIDPRYSVRIEKMPSDYNQDELLLEGKEALKKHGDVRQLHSDDLTGPLKDTELFLLASGTSGTYEYIVKELDGSGFVFHVSMPQGEASEGFGPMAFAALNSIQNEQPDAMP</sequence>
<feature type="chain" id="PRO_5046416998" description="Lipoprotein" evidence="2">
    <location>
        <begin position="22"/>
        <end position="281"/>
    </location>
</feature>
<dbReference type="EMBL" id="BORW01000026">
    <property type="protein sequence ID" value="GIO69084.1"/>
    <property type="molecule type" value="Genomic_DNA"/>
</dbReference>
<dbReference type="PROSITE" id="PS51257">
    <property type="entry name" value="PROKAR_LIPOPROTEIN"/>
    <property type="match status" value="1"/>
</dbReference>
<name>A0ABQ4M0N7_9BACL</name>
<protein>
    <recommendedName>
        <fullName evidence="5">Lipoprotein</fullName>
    </recommendedName>
</protein>
<accession>A0ABQ4M0N7</accession>
<evidence type="ECO:0000313" key="3">
    <source>
        <dbReference type="EMBL" id="GIO69084.1"/>
    </source>
</evidence>
<reference evidence="3 4" key="1">
    <citation type="submission" date="2021-03" db="EMBL/GenBank/DDBJ databases">
        <title>Antimicrobial resistance genes in bacteria isolated from Japanese honey, and their potential for conferring macrolide and lincosamide resistance in the American foulbrood pathogen Paenibacillus larvae.</title>
        <authorList>
            <person name="Okamoto M."/>
            <person name="Kumagai M."/>
            <person name="Kanamori H."/>
            <person name="Takamatsu D."/>
        </authorList>
    </citation>
    <scope>NUCLEOTIDE SEQUENCE [LARGE SCALE GENOMIC DNA]</scope>
    <source>
        <strain evidence="3 4">J21TS3</strain>
    </source>
</reference>
<feature type="region of interest" description="Disordered" evidence="1">
    <location>
        <begin position="23"/>
        <end position="127"/>
    </location>
</feature>
<keyword evidence="4" id="KW-1185">Reference proteome</keyword>
<proteinExistence type="predicted"/>
<evidence type="ECO:0000256" key="2">
    <source>
        <dbReference type="SAM" id="SignalP"/>
    </source>
</evidence>
<feature type="compositionally biased region" description="Polar residues" evidence="1">
    <location>
        <begin position="28"/>
        <end position="46"/>
    </location>
</feature>
<feature type="signal peptide" evidence="2">
    <location>
        <begin position="1"/>
        <end position="21"/>
    </location>
</feature>
<dbReference type="Proteomes" id="UP000680638">
    <property type="component" value="Unassembled WGS sequence"/>
</dbReference>
<dbReference type="RefSeq" id="WP_212951739.1">
    <property type="nucleotide sequence ID" value="NZ_BORW01000026.1"/>
</dbReference>
<gene>
    <name evidence="3" type="ORF">J21TS3_39050</name>
</gene>
<organism evidence="3 4">
    <name type="scientific">Paenibacillus cookii</name>
    <dbReference type="NCBI Taxonomy" id="157839"/>
    <lineage>
        <taxon>Bacteria</taxon>
        <taxon>Bacillati</taxon>
        <taxon>Bacillota</taxon>
        <taxon>Bacilli</taxon>
        <taxon>Bacillales</taxon>
        <taxon>Paenibacillaceae</taxon>
        <taxon>Paenibacillus</taxon>
    </lineage>
</organism>
<keyword evidence="2" id="KW-0732">Signal</keyword>
<comment type="caution">
    <text evidence="3">The sequence shown here is derived from an EMBL/GenBank/DDBJ whole genome shotgun (WGS) entry which is preliminary data.</text>
</comment>